<dbReference type="InterPro" id="IPR039513">
    <property type="entry name" value="PL-6"/>
</dbReference>
<dbReference type="InterPro" id="IPR008979">
    <property type="entry name" value="Galactose-bd-like_sf"/>
</dbReference>
<dbReference type="PROSITE" id="PS51272">
    <property type="entry name" value="SLH"/>
    <property type="match status" value="3"/>
</dbReference>
<dbReference type="PROSITE" id="PS50022">
    <property type="entry name" value="FA58C_3"/>
    <property type="match status" value="1"/>
</dbReference>
<feature type="compositionally biased region" description="Pro residues" evidence="1">
    <location>
        <begin position="1452"/>
        <end position="1477"/>
    </location>
</feature>
<dbReference type="InterPro" id="IPR011050">
    <property type="entry name" value="Pectin_lyase_fold/virulence"/>
</dbReference>
<dbReference type="Proteomes" id="UP001141950">
    <property type="component" value="Unassembled WGS sequence"/>
</dbReference>
<dbReference type="Pfam" id="PF00754">
    <property type="entry name" value="F5_F8_type_C"/>
    <property type="match status" value="1"/>
</dbReference>
<dbReference type="InterPro" id="IPR012334">
    <property type="entry name" value="Pectin_lyas_fold"/>
</dbReference>
<comment type="caution">
    <text evidence="5">The sequence shown here is derived from an EMBL/GenBank/DDBJ whole genome shotgun (WGS) entry which is preliminary data.</text>
</comment>
<keyword evidence="6" id="KW-1185">Reference proteome</keyword>
<dbReference type="InterPro" id="IPR058515">
    <property type="entry name" value="DUF8202"/>
</dbReference>
<evidence type="ECO:0000313" key="6">
    <source>
        <dbReference type="Proteomes" id="UP001141950"/>
    </source>
</evidence>
<keyword evidence="2" id="KW-0732">Signal</keyword>
<dbReference type="SMART" id="SM00710">
    <property type="entry name" value="PbH1"/>
    <property type="match status" value="3"/>
</dbReference>
<reference evidence="5" key="1">
    <citation type="submission" date="2022-08" db="EMBL/GenBank/DDBJ databases">
        <title>The genomic sequence of strain Paenibacillus sp. SCIV0701.</title>
        <authorList>
            <person name="Zhao H."/>
        </authorList>
    </citation>
    <scope>NUCLEOTIDE SEQUENCE</scope>
    <source>
        <strain evidence="5">SCIV0701</strain>
    </source>
</reference>
<evidence type="ECO:0000256" key="1">
    <source>
        <dbReference type="SAM" id="MobiDB-lite"/>
    </source>
</evidence>
<dbReference type="InterPro" id="IPR051465">
    <property type="entry name" value="Cell_Envelope_Struct_Comp"/>
</dbReference>
<proteinExistence type="predicted"/>
<evidence type="ECO:0000259" key="3">
    <source>
        <dbReference type="PROSITE" id="PS50022"/>
    </source>
</evidence>
<dbReference type="Pfam" id="PF00395">
    <property type="entry name" value="SLH"/>
    <property type="match status" value="3"/>
</dbReference>
<feature type="domain" description="F5/8 type C" evidence="3">
    <location>
        <begin position="586"/>
        <end position="740"/>
    </location>
</feature>
<dbReference type="InterPro" id="IPR025883">
    <property type="entry name" value="Cadherin-like_domain"/>
</dbReference>
<name>A0A9X2SB87_9BACL</name>
<feature type="region of interest" description="Disordered" evidence="1">
    <location>
        <begin position="745"/>
        <end position="772"/>
    </location>
</feature>
<accession>A0A9X2SB87</accession>
<dbReference type="Pfam" id="PF14592">
    <property type="entry name" value="Chondroitinas_B"/>
    <property type="match status" value="2"/>
</dbReference>
<dbReference type="InterPro" id="IPR001119">
    <property type="entry name" value="SLH_dom"/>
</dbReference>
<dbReference type="CDD" id="cd14251">
    <property type="entry name" value="PL-6"/>
    <property type="match status" value="1"/>
</dbReference>
<dbReference type="InterPro" id="IPR000421">
    <property type="entry name" value="FA58C"/>
</dbReference>
<dbReference type="RefSeq" id="WP_257450631.1">
    <property type="nucleotide sequence ID" value="NZ_JANIPJ010000020.1"/>
</dbReference>
<feature type="chain" id="PRO_5040845407" evidence="2">
    <location>
        <begin position="36"/>
        <end position="1656"/>
    </location>
</feature>
<feature type="domain" description="SLH" evidence="4">
    <location>
        <begin position="1538"/>
        <end position="1601"/>
    </location>
</feature>
<dbReference type="PANTHER" id="PTHR43308:SF5">
    <property type="entry name" value="S-LAYER PROTEIN _ PEPTIDOGLYCAN ENDO-BETA-N-ACETYLGLUCOSAMINIDASE"/>
    <property type="match status" value="1"/>
</dbReference>
<dbReference type="Gene3D" id="2.160.20.10">
    <property type="entry name" value="Single-stranded right-handed beta-helix, Pectin lyase-like"/>
    <property type="match status" value="2"/>
</dbReference>
<dbReference type="PANTHER" id="PTHR43308">
    <property type="entry name" value="OUTER MEMBRANE PROTEIN ALPHA-RELATED"/>
    <property type="match status" value="1"/>
</dbReference>
<dbReference type="SUPFAM" id="SSF51126">
    <property type="entry name" value="Pectin lyase-like"/>
    <property type="match status" value="2"/>
</dbReference>
<evidence type="ECO:0000313" key="5">
    <source>
        <dbReference type="EMBL" id="MCR2806795.1"/>
    </source>
</evidence>
<feature type="domain" description="SLH" evidence="4">
    <location>
        <begin position="1477"/>
        <end position="1537"/>
    </location>
</feature>
<evidence type="ECO:0000259" key="4">
    <source>
        <dbReference type="PROSITE" id="PS51272"/>
    </source>
</evidence>
<feature type="signal peptide" evidence="2">
    <location>
        <begin position="1"/>
        <end position="35"/>
    </location>
</feature>
<feature type="domain" description="SLH" evidence="4">
    <location>
        <begin position="1602"/>
        <end position="1656"/>
    </location>
</feature>
<dbReference type="Gene3D" id="2.60.120.260">
    <property type="entry name" value="Galactose-binding domain-like"/>
    <property type="match status" value="1"/>
</dbReference>
<sequence>MALSKLFETRRRNRLFGKAVPIALAVMLAAGSVPAPPAADALSAATGTPGGVDASALRLWLKADADNVALAGGQVTAWQDSSVHGHRFVNDGSLPAIASRNKPMYEAAHPELNHQPALKFVRSGAGSILQDADGIFEDGEEIGHASVYTVTGGLASIDNSMIFSHSLAGGAFSAHLPHKSGSTSASLGSVLWDSGKKSDGTGYQRLSAGDQVFLNQYNVWGLHHDAAPADAGAYQSATRDGLVIGQSNTPILPFVGQAGGAMSLGSAVSGGSGYNGYMSEMIVFTEALTDVQKRQVDSYLAIKYGLALPEGSYLSAGPAPVPVWDAEAHAAYSRNVAGIGRDAAGALDQRQSRSSLGGADSAQALIGTPGGAELADGQYLLWGDDGNTGPSLSYGSGYTRMSRTWKAQNTGGIGPVQIAIPRGAIPLGGLLLTSDDADFSHAAEYPLTEAVIRGETYYAAEAALADGSYFTFAEQQPRLQLSDLTLWDGTEVIALNMPYDANTTDGYEAVVPQTTESVRLKAQSATQDAVIDIYIRHYDKERTLLPGGDDIPLATGVNELSIELKNEGDDTIRNTYNLDIIRRLPVDESGKLELPAGSVTASSSQPGTGYVPANVVDGVWGEDAAGMESRWSASGQGQWLQFDLGEPLSVTYLKLAFLNARDRLSSYEIRASNDPSFEESIVALPRRSSRALQAEDSVLQPYVLDNPGPARYWRLIGYGNSASGSSGSWNSLMEAQLYVGEAPVVHEPEEPNGPPAAGDVDEDDLPPPVPTTVRVSSAEQLQQAIDDAVPGTVIEVQSGTYEQDGPFVVLNKTGSAAYPIRITAAEQDEAVIAGNSYFHIENSAYVEVSGFSFRGGIGTPEGNETLVQRGLEHRSRTGVHPGVQLQSSSHVSIVRNSFALNETGQPYSFTAPLVGTVTCLVDVPGSCRIGALDSAGGDAYEGPTPYEDTSLLTSNGTHRHYIRVEGESSHNRLAYNDIGPKKGFGAVVIYDGAGHTGQNISQYDVIEYNRFHGIGPRVTNGLEAIRLGLSSLSLSSGFVTIQYNLFEGVNGEDEIISVKSSDNIIRYNTIRGSYGGIVARHGHRNSFYGNFFFGDGVTPGLSGFRIYGNDHKIYNNYMEGLTDRIIRLDGGTHDAGPDGSANPTVRWGAPEQTAELNSLPPEARTELLRGHWRPYNVQIFNNTIVNVGNNTPAISLGGRTYQPVGTKVYNNLIFSNAGTIFSETSPVQSAPAHERPVYAGNLIEGTAVPTNNLAIAGGFEKTELKLVRSADRLVRLSAFSPAIDAAKAPYVATEDMDGQFRFGGFDVGADEYSPGAQVARLPLTAADVGPNAGPRPPAPEGEPGLRKLELRAGSAELPIGFREETPHYAVTLPSGAASVTVVPTALSDGTVIEVSVDGYRRQTVESGQASEALPIDADGSYILVEARMPSGKQKTYSIEAKRHSPGGGYVPAPSPPSPPPPVEPSPPPTPAPVPRPTEQPEFSDTGRHWGRNPIAEAARRGFAAGYPDGSFRPDEPVTRLQFALMLTRAKKLGSAEPTALFADSNDIPSWAAGPIAAAVQAGILQGYEDGTLRPNERVNRAEMIVMLLRAYPPPGNESAAQPPFEDGTDIPDWAESAVASACAMGIIEGRGDGRLEPAASATRAEAAALLIRMLDR</sequence>
<dbReference type="InterPro" id="IPR006626">
    <property type="entry name" value="PbH1"/>
</dbReference>
<dbReference type="Pfam" id="PF12733">
    <property type="entry name" value="Cadherin-like"/>
    <property type="match status" value="1"/>
</dbReference>
<evidence type="ECO:0000256" key="2">
    <source>
        <dbReference type="SAM" id="SignalP"/>
    </source>
</evidence>
<organism evidence="5 6">
    <name type="scientific">Paenibacillus soyae</name>
    <dbReference type="NCBI Taxonomy" id="2969249"/>
    <lineage>
        <taxon>Bacteria</taxon>
        <taxon>Bacillati</taxon>
        <taxon>Bacillota</taxon>
        <taxon>Bacilli</taxon>
        <taxon>Bacillales</taxon>
        <taxon>Paenibacillaceae</taxon>
        <taxon>Paenibacillus</taxon>
    </lineage>
</organism>
<dbReference type="SUPFAM" id="SSF49785">
    <property type="entry name" value="Galactose-binding domain-like"/>
    <property type="match status" value="1"/>
</dbReference>
<dbReference type="EMBL" id="JANIPJ010000020">
    <property type="protein sequence ID" value="MCR2806795.1"/>
    <property type="molecule type" value="Genomic_DNA"/>
</dbReference>
<gene>
    <name evidence="5" type="ORF">NQZ67_23200</name>
</gene>
<protein>
    <submittedName>
        <fullName evidence="5">S-layer homology domain-containing protein</fullName>
    </submittedName>
</protein>
<feature type="region of interest" description="Disordered" evidence="1">
    <location>
        <begin position="1441"/>
        <end position="1489"/>
    </location>
</feature>
<dbReference type="Pfam" id="PF26628">
    <property type="entry name" value="DUF8202"/>
    <property type="match status" value="1"/>
</dbReference>